<dbReference type="Proteomes" id="UP000053105">
    <property type="component" value="Unassembled WGS sequence"/>
</dbReference>
<organism evidence="1 2">
    <name type="scientific">Melipona quadrifasciata</name>
    <dbReference type="NCBI Taxonomy" id="166423"/>
    <lineage>
        <taxon>Eukaryota</taxon>
        <taxon>Metazoa</taxon>
        <taxon>Ecdysozoa</taxon>
        <taxon>Arthropoda</taxon>
        <taxon>Hexapoda</taxon>
        <taxon>Insecta</taxon>
        <taxon>Pterygota</taxon>
        <taxon>Neoptera</taxon>
        <taxon>Endopterygota</taxon>
        <taxon>Hymenoptera</taxon>
        <taxon>Apocrita</taxon>
        <taxon>Aculeata</taxon>
        <taxon>Apoidea</taxon>
        <taxon>Anthophila</taxon>
        <taxon>Apidae</taxon>
        <taxon>Melipona</taxon>
    </lineage>
</organism>
<protein>
    <submittedName>
        <fullName evidence="1">Uncharacterized protein</fullName>
    </submittedName>
</protein>
<name>A0A0N0BIB6_9HYME</name>
<gene>
    <name evidence="1" type="ORF">WN51_09828</name>
</gene>
<sequence length="185" mass="21320">MIERKRKKETKQKTHAIAFHHCRHRARETLLLDSLEFVPDIRTPRDPRKAIVPTLSQNFGLRTSLGYLDPRHVKRPMNLLRVAVLLRVARILQEFPGLARRAGAQAVGSRRFHAIADNLLFGDLLEVEGGLNSLVIAVHRRRRRVSGRRASRRRAGHFLVFRLYGRAGSCHLLLHLPRPSSVFRR</sequence>
<keyword evidence="2" id="KW-1185">Reference proteome</keyword>
<dbReference type="EMBL" id="KQ435732">
    <property type="protein sequence ID" value="KOX77504.1"/>
    <property type="molecule type" value="Genomic_DNA"/>
</dbReference>
<accession>A0A0N0BIB6</accession>
<evidence type="ECO:0000313" key="2">
    <source>
        <dbReference type="Proteomes" id="UP000053105"/>
    </source>
</evidence>
<proteinExistence type="predicted"/>
<evidence type="ECO:0000313" key="1">
    <source>
        <dbReference type="EMBL" id="KOX77504.1"/>
    </source>
</evidence>
<reference evidence="1 2" key="1">
    <citation type="submission" date="2015-07" db="EMBL/GenBank/DDBJ databases">
        <title>The genome of Melipona quadrifasciata.</title>
        <authorList>
            <person name="Pan H."/>
            <person name="Kapheim K."/>
        </authorList>
    </citation>
    <scope>NUCLEOTIDE SEQUENCE [LARGE SCALE GENOMIC DNA]</scope>
    <source>
        <strain evidence="1">0111107301</strain>
        <tissue evidence="1">Whole body</tissue>
    </source>
</reference>
<dbReference type="AlphaFoldDB" id="A0A0N0BIB6"/>